<evidence type="ECO:0000256" key="3">
    <source>
        <dbReference type="SAM" id="SignalP"/>
    </source>
</evidence>
<feature type="chain" id="PRO_5004977979" evidence="3">
    <location>
        <begin position="22"/>
        <end position="227"/>
    </location>
</feature>
<dbReference type="SUPFAM" id="SSF111384">
    <property type="entry name" value="OmpH-like"/>
    <property type="match status" value="1"/>
</dbReference>
<reference evidence="4 5" key="1">
    <citation type="submission" date="2014-01" db="EMBL/GenBank/DDBJ databases">
        <title>Roseivivax halodurans JCM 10272 Genome Sequencing.</title>
        <authorList>
            <person name="Lai Q."/>
            <person name="Li G."/>
            <person name="Shao Z."/>
        </authorList>
    </citation>
    <scope>NUCLEOTIDE SEQUENCE [LARGE SCALE GENOMIC DNA]</scope>
    <source>
        <strain evidence="4 5">JCM 10272</strain>
    </source>
</reference>
<dbReference type="SMART" id="SM00935">
    <property type="entry name" value="OmpH"/>
    <property type="match status" value="1"/>
</dbReference>
<feature type="coiled-coil region" evidence="1">
    <location>
        <begin position="78"/>
        <end position="131"/>
    </location>
</feature>
<dbReference type="Proteomes" id="UP000022447">
    <property type="component" value="Unassembled WGS sequence"/>
</dbReference>
<dbReference type="OrthoDB" id="7868372at2"/>
<keyword evidence="1" id="KW-0175">Coiled coil</keyword>
<sequence>MIRARHLLAPVLCLAAGLAPAQQQGPTRGAMPPLTGGEPVGRAVPGAILTVEIERLLQESAYGQRVLLEIEKEGRAIAAESERIAEELRREEEELTERRDGMEPEAFREAADAFNAKVQELRARQDQKAQEFGLRTEQARRQIIAAARPILQSIMEDAGGAVLVERRQTLLSADGADITDAAIAELDAEIGDGSDLTLPDPGPADEDAMPSAEDPGVPILPQSPGTE</sequence>
<accession>X7EKJ5</accession>
<dbReference type="Gene3D" id="3.30.910.20">
    <property type="entry name" value="Skp domain"/>
    <property type="match status" value="1"/>
</dbReference>
<comment type="caution">
    <text evidence="4">The sequence shown here is derived from an EMBL/GenBank/DDBJ whole genome shotgun (WGS) entry which is preliminary data.</text>
</comment>
<keyword evidence="3" id="KW-0732">Signal</keyword>
<evidence type="ECO:0000313" key="5">
    <source>
        <dbReference type="Proteomes" id="UP000022447"/>
    </source>
</evidence>
<proteinExistence type="predicted"/>
<keyword evidence="5" id="KW-1185">Reference proteome</keyword>
<gene>
    <name evidence="4" type="ORF">OCH239_02050</name>
</gene>
<dbReference type="InterPro" id="IPR024930">
    <property type="entry name" value="Skp_dom_sf"/>
</dbReference>
<dbReference type="eggNOG" id="COG2825">
    <property type="taxonomic scope" value="Bacteria"/>
</dbReference>
<dbReference type="Pfam" id="PF03938">
    <property type="entry name" value="OmpH"/>
    <property type="match status" value="1"/>
</dbReference>
<dbReference type="AlphaFoldDB" id="X7EKJ5"/>
<evidence type="ECO:0000256" key="2">
    <source>
        <dbReference type="SAM" id="MobiDB-lite"/>
    </source>
</evidence>
<feature type="signal peptide" evidence="3">
    <location>
        <begin position="1"/>
        <end position="21"/>
    </location>
</feature>
<dbReference type="RefSeq" id="WP_084782039.1">
    <property type="nucleotide sequence ID" value="NZ_JALZ01000001.1"/>
</dbReference>
<evidence type="ECO:0000256" key="1">
    <source>
        <dbReference type="SAM" id="Coils"/>
    </source>
</evidence>
<dbReference type="GO" id="GO:0051082">
    <property type="term" value="F:unfolded protein binding"/>
    <property type="evidence" value="ECO:0007669"/>
    <property type="project" value="InterPro"/>
</dbReference>
<organism evidence="4 5">
    <name type="scientific">Roseivivax halodurans JCM 10272</name>
    <dbReference type="NCBI Taxonomy" id="1449350"/>
    <lineage>
        <taxon>Bacteria</taxon>
        <taxon>Pseudomonadati</taxon>
        <taxon>Pseudomonadota</taxon>
        <taxon>Alphaproteobacteria</taxon>
        <taxon>Rhodobacterales</taxon>
        <taxon>Roseobacteraceae</taxon>
        <taxon>Roseivivax</taxon>
    </lineage>
</organism>
<evidence type="ECO:0000313" key="4">
    <source>
        <dbReference type="EMBL" id="ETX16629.1"/>
    </source>
</evidence>
<protein>
    <submittedName>
        <fullName evidence="4">Outer membrane chaperone Skp (OmpH)</fullName>
    </submittedName>
</protein>
<dbReference type="EMBL" id="JALZ01000001">
    <property type="protein sequence ID" value="ETX16629.1"/>
    <property type="molecule type" value="Genomic_DNA"/>
</dbReference>
<feature type="region of interest" description="Disordered" evidence="2">
    <location>
        <begin position="190"/>
        <end position="227"/>
    </location>
</feature>
<dbReference type="STRING" id="1449350.OCH239_02050"/>
<dbReference type="InterPro" id="IPR005632">
    <property type="entry name" value="Chaperone_Skp"/>
</dbReference>
<name>X7EKJ5_9RHOB</name>